<dbReference type="Proteomes" id="UP000005220">
    <property type="component" value="Chromosome 3"/>
</dbReference>
<dbReference type="SUPFAM" id="SSF53098">
    <property type="entry name" value="Ribonuclease H-like"/>
    <property type="match status" value="1"/>
</dbReference>
<dbReference type="InterPro" id="IPR039197">
    <property type="entry name" value="Mrs1/Cce1"/>
</dbReference>
<gene>
    <name evidence="2" type="primary">KAFR0C03930</name>
    <name evidence="2" type="ORF">KAFR_0C03930</name>
</gene>
<dbReference type="GeneID" id="13885303"/>
<dbReference type="RefSeq" id="XP_003956519.1">
    <property type="nucleotide sequence ID" value="XM_003956470.1"/>
</dbReference>
<dbReference type="KEGG" id="kaf:KAFR_0C03930"/>
<dbReference type="GO" id="GO:0005743">
    <property type="term" value="C:mitochondrial inner membrane"/>
    <property type="evidence" value="ECO:0007669"/>
    <property type="project" value="EnsemblFungi"/>
</dbReference>
<dbReference type="STRING" id="1071382.H2ASN4"/>
<feature type="domain" description="Mitochondrial resolvase Ydc2 catalytic" evidence="1">
    <location>
        <begin position="61"/>
        <end position="257"/>
    </location>
</feature>
<dbReference type="GO" id="GO:0070336">
    <property type="term" value="F:flap-structured DNA binding"/>
    <property type="evidence" value="ECO:0007669"/>
    <property type="project" value="TreeGrafter"/>
</dbReference>
<name>H2ASN4_KAZAF</name>
<dbReference type="InterPro" id="IPR015242">
    <property type="entry name" value="Ydc2_cat"/>
</dbReference>
<dbReference type="eggNOG" id="ENOG502S4DK">
    <property type="taxonomic scope" value="Eukaryota"/>
</dbReference>
<evidence type="ECO:0000313" key="2">
    <source>
        <dbReference type="EMBL" id="CCF57384.1"/>
    </source>
</evidence>
<dbReference type="Pfam" id="PF09159">
    <property type="entry name" value="Ydc2-catalyt"/>
    <property type="match status" value="1"/>
</dbReference>
<dbReference type="GO" id="GO:0004520">
    <property type="term" value="F:DNA endonuclease activity"/>
    <property type="evidence" value="ECO:0007669"/>
    <property type="project" value="EnsemblFungi"/>
</dbReference>
<dbReference type="Gene3D" id="3.30.420.10">
    <property type="entry name" value="Ribonuclease H-like superfamily/Ribonuclease H"/>
    <property type="match status" value="1"/>
</dbReference>
<dbReference type="InterPro" id="IPR012337">
    <property type="entry name" value="RNaseH-like_sf"/>
</dbReference>
<reference evidence="2 3" key="1">
    <citation type="journal article" date="2011" name="Proc. Natl. Acad. Sci. U.S.A.">
        <title>Evolutionary erosion of yeast sex chromosomes by mating-type switching accidents.</title>
        <authorList>
            <person name="Gordon J.L."/>
            <person name="Armisen D."/>
            <person name="Proux-Wera E."/>
            <person name="Oheigeartaigh S.S."/>
            <person name="Byrne K.P."/>
            <person name="Wolfe K.H."/>
        </authorList>
    </citation>
    <scope>NUCLEOTIDE SEQUENCE [LARGE SCALE GENOMIC DNA]</scope>
    <source>
        <strain evidence="3">ATCC 22294 / BCRC 22015 / CBS 2517 / CECT 1963 / NBRC 1671 / NRRL Y-8276</strain>
    </source>
</reference>
<proteinExistence type="predicted"/>
<dbReference type="HOGENOM" id="CLU_055501_0_0_1"/>
<accession>H2ASN4</accession>
<dbReference type="InParanoid" id="H2ASN4"/>
<keyword evidence="3" id="KW-1185">Reference proteome</keyword>
<dbReference type="FunCoup" id="H2ASN4">
    <property type="interactions" value="37"/>
</dbReference>
<dbReference type="GO" id="GO:0000403">
    <property type="term" value="F:Y-form DNA binding"/>
    <property type="evidence" value="ECO:0007669"/>
    <property type="project" value="TreeGrafter"/>
</dbReference>
<sequence length="297" mass="33927">MTKNTRILQSICNNLNSNALKLLSNLIGSPTGTTKLVKATNIISQLNLLSRLQNNGNRSTIISIDNGISNFAYATFHIGEKIKLNQWNKLQLPSDNTGSLSPEETHNIVEFISKKVINTNDHIDLITLERQRTRTVSSKFISNQIIKVNILEHVLFNHLTSDYYQVQSSDPSRMTKFWCGDLNNSINSKTARIKVAKKFILSNLVSHDFQIDQSKKKIYDWLQLSEQNGNGPRKDDDLADCFLHGLSWSTWFQTHLEIKKMIDDNIHDDIKTLSTLLTDYCIEKSAKQTHLQQKLLQ</sequence>
<dbReference type="GO" id="GO:0000402">
    <property type="term" value="F:crossed form four-way junction DNA binding"/>
    <property type="evidence" value="ECO:0007669"/>
    <property type="project" value="TreeGrafter"/>
</dbReference>
<dbReference type="InterPro" id="IPR036397">
    <property type="entry name" value="RNaseH_sf"/>
</dbReference>
<evidence type="ECO:0000259" key="1">
    <source>
        <dbReference type="Pfam" id="PF09159"/>
    </source>
</evidence>
<protein>
    <recommendedName>
        <fullName evidence="1">Mitochondrial resolvase Ydc2 catalytic domain-containing protein</fullName>
    </recommendedName>
</protein>
<evidence type="ECO:0000313" key="3">
    <source>
        <dbReference type="Proteomes" id="UP000005220"/>
    </source>
</evidence>
<dbReference type="OrthoDB" id="5552842at2759"/>
<dbReference type="AlphaFoldDB" id="H2ASN4"/>
<dbReference type="PANTHER" id="PTHR28072:SF1">
    <property type="entry name" value="CRUCIFORM CUTTING ENDONUCLEASE 1, MITOCHONDRIAL-RELATED"/>
    <property type="match status" value="1"/>
</dbReference>
<organism evidence="2 3">
    <name type="scientific">Kazachstania africana (strain ATCC 22294 / BCRC 22015 / CBS 2517 / CECT 1963 / NBRC 1671 / NRRL Y-8276)</name>
    <name type="common">Yeast</name>
    <name type="synonym">Kluyveromyces africanus</name>
    <dbReference type="NCBI Taxonomy" id="1071382"/>
    <lineage>
        <taxon>Eukaryota</taxon>
        <taxon>Fungi</taxon>
        <taxon>Dikarya</taxon>
        <taxon>Ascomycota</taxon>
        <taxon>Saccharomycotina</taxon>
        <taxon>Saccharomycetes</taxon>
        <taxon>Saccharomycetales</taxon>
        <taxon>Saccharomycetaceae</taxon>
        <taxon>Kazachstania</taxon>
    </lineage>
</organism>
<dbReference type="PANTHER" id="PTHR28072">
    <property type="entry name" value="CRUCIFORM CUTTING ENDONUCLEASE 1, MITOCHONDRIAL-RELATED"/>
    <property type="match status" value="1"/>
</dbReference>
<dbReference type="EMBL" id="HE650823">
    <property type="protein sequence ID" value="CCF57384.1"/>
    <property type="molecule type" value="Genomic_DNA"/>
</dbReference>